<dbReference type="PANTHER" id="PTHR21576:SF158">
    <property type="entry name" value="RIBOSOMAL RNA-PROCESSING PROTEIN 12-LIKE CONSERVED DOMAIN-CONTAINING PROTEIN"/>
    <property type="match status" value="1"/>
</dbReference>
<dbReference type="Pfam" id="PF07690">
    <property type="entry name" value="MFS_1"/>
    <property type="match status" value="1"/>
</dbReference>
<feature type="transmembrane region" description="Helical" evidence="5">
    <location>
        <begin position="388"/>
        <end position="410"/>
    </location>
</feature>
<feature type="transmembrane region" description="Helical" evidence="5">
    <location>
        <begin position="122"/>
        <end position="142"/>
    </location>
</feature>
<dbReference type="PANTHER" id="PTHR21576">
    <property type="entry name" value="UNCHARACTERIZED NODULIN-LIKE PROTEIN"/>
    <property type="match status" value="1"/>
</dbReference>
<feature type="transmembrane region" description="Helical" evidence="5">
    <location>
        <begin position="362"/>
        <end position="382"/>
    </location>
</feature>
<dbReference type="HOGENOM" id="CLU_012596_2_1_1"/>
<keyword evidence="7" id="KW-1185">Reference proteome</keyword>
<dbReference type="GO" id="GO:0022857">
    <property type="term" value="F:transmembrane transporter activity"/>
    <property type="evidence" value="ECO:0007669"/>
    <property type="project" value="InterPro"/>
</dbReference>
<dbReference type="SUPFAM" id="SSF103473">
    <property type="entry name" value="MFS general substrate transporter"/>
    <property type="match status" value="1"/>
</dbReference>
<feature type="transmembrane region" description="Helical" evidence="5">
    <location>
        <begin position="422"/>
        <end position="444"/>
    </location>
</feature>
<dbReference type="InParanoid" id="S8EM18"/>
<feature type="transmembrane region" description="Helical" evidence="5">
    <location>
        <begin position="55"/>
        <end position="74"/>
    </location>
</feature>
<organism evidence="6 7">
    <name type="scientific">Fomitopsis schrenkii</name>
    <name type="common">Brown rot fungus</name>
    <dbReference type="NCBI Taxonomy" id="2126942"/>
    <lineage>
        <taxon>Eukaryota</taxon>
        <taxon>Fungi</taxon>
        <taxon>Dikarya</taxon>
        <taxon>Basidiomycota</taxon>
        <taxon>Agaricomycotina</taxon>
        <taxon>Agaricomycetes</taxon>
        <taxon>Polyporales</taxon>
        <taxon>Fomitopsis</taxon>
    </lineage>
</organism>
<dbReference type="GO" id="GO:0000329">
    <property type="term" value="C:fungal-type vacuole membrane"/>
    <property type="evidence" value="ECO:0007669"/>
    <property type="project" value="TreeGrafter"/>
</dbReference>
<evidence type="ECO:0000256" key="4">
    <source>
        <dbReference type="ARBA" id="ARBA00023136"/>
    </source>
</evidence>
<evidence type="ECO:0000313" key="6">
    <source>
        <dbReference type="EMBL" id="EPT06107.1"/>
    </source>
</evidence>
<evidence type="ECO:0008006" key="8">
    <source>
        <dbReference type="Google" id="ProtNLM"/>
    </source>
</evidence>
<gene>
    <name evidence="6" type="ORF">FOMPIDRAFT_1110099</name>
</gene>
<dbReference type="Proteomes" id="UP000015241">
    <property type="component" value="Unassembled WGS sequence"/>
</dbReference>
<comment type="subcellular location">
    <subcellularLocation>
        <location evidence="1">Membrane</location>
        <topology evidence="1">Multi-pass membrane protein</topology>
    </subcellularLocation>
</comment>
<feature type="transmembrane region" description="Helical" evidence="5">
    <location>
        <begin position="190"/>
        <end position="209"/>
    </location>
</feature>
<dbReference type="InterPro" id="IPR011701">
    <property type="entry name" value="MFS"/>
</dbReference>
<evidence type="ECO:0000256" key="3">
    <source>
        <dbReference type="ARBA" id="ARBA00022989"/>
    </source>
</evidence>
<evidence type="ECO:0000256" key="2">
    <source>
        <dbReference type="ARBA" id="ARBA00022692"/>
    </source>
</evidence>
<feature type="transmembrane region" description="Helical" evidence="5">
    <location>
        <begin position="464"/>
        <end position="484"/>
    </location>
</feature>
<reference evidence="6 7" key="1">
    <citation type="journal article" date="2012" name="Science">
        <title>The Paleozoic origin of enzymatic lignin decomposition reconstructed from 31 fungal genomes.</title>
        <authorList>
            <person name="Floudas D."/>
            <person name="Binder M."/>
            <person name="Riley R."/>
            <person name="Barry K."/>
            <person name="Blanchette R.A."/>
            <person name="Henrissat B."/>
            <person name="Martinez A.T."/>
            <person name="Otillar R."/>
            <person name="Spatafora J.W."/>
            <person name="Yadav J.S."/>
            <person name="Aerts A."/>
            <person name="Benoit I."/>
            <person name="Boyd A."/>
            <person name="Carlson A."/>
            <person name="Copeland A."/>
            <person name="Coutinho P.M."/>
            <person name="de Vries R.P."/>
            <person name="Ferreira P."/>
            <person name="Findley K."/>
            <person name="Foster B."/>
            <person name="Gaskell J."/>
            <person name="Glotzer D."/>
            <person name="Gorecki P."/>
            <person name="Heitman J."/>
            <person name="Hesse C."/>
            <person name="Hori C."/>
            <person name="Igarashi K."/>
            <person name="Jurgens J.A."/>
            <person name="Kallen N."/>
            <person name="Kersten P."/>
            <person name="Kohler A."/>
            <person name="Kuees U."/>
            <person name="Kumar T.K.A."/>
            <person name="Kuo A."/>
            <person name="LaButti K."/>
            <person name="Larrondo L.F."/>
            <person name="Lindquist E."/>
            <person name="Ling A."/>
            <person name="Lombard V."/>
            <person name="Lucas S."/>
            <person name="Lundell T."/>
            <person name="Martin R."/>
            <person name="McLaughlin D.J."/>
            <person name="Morgenstern I."/>
            <person name="Morin E."/>
            <person name="Murat C."/>
            <person name="Nagy L.G."/>
            <person name="Nolan M."/>
            <person name="Ohm R.A."/>
            <person name="Patyshakuliyeva A."/>
            <person name="Rokas A."/>
            <person name="Ruiz-Duenas F.J."/>
            <person name="Sabat G."/>
            <person name="Salamov A."/>
            <person name="Samejima M."/>
            <person name="Schmutz J."/>
            <person name="Slot J.C."/>
            <person name="St John F."/>
            <person name="Stenlid J."/>
            <person name="Sun H."/>
            <person name="Sun S."/>
            <person name="Syed K."/>
            <person name="Tsang A."/>
            <person name="Wiebenga A."/>
            <person name="Young D."/>
            <person name="Pisabarro A."/>
            <person name="Eastwood D.C."/>
            <person name="Martin F."/>
            <person name="Cullen D."/>
            <person name="Grigoriev I.V."/>
            <person name="Hibbett D.S."/>
        </authorList>
    </citation>
    <scope>NUCLEOTIDE SEQUENCE</scope>
    <source>
        <strain evidence="7">FP-58527</strain>
    </source>
</reference>
<evidence type="ECO:0000313" key="7">
    <source>
        <dbReference type="Proteomes" id="UP000015241"/>
    </source>
</evidence>
<dbReference type="OrthoDB" id="410267at2759"/>
<accession>S8EM18</accession>
<evidence type="ECO:0000256" key="1">
    <source>
        <dbReference type="ARBA" id="ARBA00004141"/>
    </source>
</evidence>
<dbReference type="Gene3D" id="1.20.1250.20">
    <property type="entry name" value="MFS general substrate transporter like domains"/>
    <property type="match status" value="2"/>
</dbReference>
<proteinExistence type="predicted"/>
<dbReference type="EMBL" id="KE504122">
    <property type="protein sequence ID" value="EPT06107.1"/>
    <property type="molecule type" value="Genomic_DNA"/>
</dbReference>
<sequence length="491" mass="52783">MRSGSLPKTRSTHQPRHVLTACSIAANAVTAGGIYTFPLISPALVARMHCTQPQLSTIMLAAMIGQYATAAPVGKLLDRYGPRFCSLLASILFAFGYGMFALRFASTPQGSAAIPTSSLPQLVIYFGILGVALVLSYFSMLFSATRIYPHYVGFASGTSLAIFGMSPLLLSWLAIHFFTPPESVLDVTRFFTFMAVLTGVVNFAGAIVLPGPAAAELPVAPTIDETAMEGDPEDDAEAHEETSLLASSIQSLTGLDALFAETPEHLTAVELLKNPYFWLFSTAIALVVGAAEMIKSNIGMIVLSLPSSKSENIALQVQLIAVSDTLTRLILGPVADIVSPVPTYSANGIWAFPRKPYVTRMIFLAGAAFIFALTFIWPIVGIRSQEALWPLSLSTGIVNGTIFTTLPSILSSIWGAPNQGRNFGFVSYACFCGTTAFSYLYAFVADSHTTAGEDVCRGPQCWQTTFWLSSAASLLAIFFTGVLWRKWRSRV</sequence>
<name>S8EM18_FOMSC</name>
<feature type="transmembrane region" description="Helical" evidence="5">
    <location>
        <begin position="80"/>
        <end position="102"/>
    </location>
</feature>
<keyword evidence="2 5" id="KW-0812">Transmembrane</keyword>
<protein>
    <recommendedName>
        <fullName evidence="8">MFS general substrate transporter</fullName>
    </recommendedName>
</protein>
<dbReference type="AlphaFoldDB" id="S8EM18"/>
<keyword evidence="3 5" id="KW-1133">Transmembrane helix</keyword>
<evidence type="ECO:0000256" key="5">
    <source>
        <dbReference type="SAM" id="Phobius"/>
    </source>
</evidence>
<dbReference type="STRING" id="743788.S8EM18"/>
<keyword evidence="4 5" id="KW-0472">Membrane</keyword>
<dbReference type="InterPro" id="IPR036259">
    <property type="entry name" value="MFS_trans_sf"/>
</dbReference>
<dbReference type="eggNOG" id="ENOG502QTNE">
    <property type="taxonomic scope" value="Eukaryota"/>
</dbReference>
<feature type="transmembrane region" description="Helical" evidence="5">
    <location>
        <begin position="154"/>
        <end position="178"/>
    </location>
</feature>